<dbReference type="Proteomes" id="UP000756132">
    <property type="component" value="Chromosome 1"/>
</dbReference>
<reference evidence="2" key="2">
    <citation type="journal article" date="2022" name="Microb. Genom.">
        <title>A chromosome-scale genome assembly of the tomato pathogen Cladosporium fulvum reveals a compartmentalized genome architecture and the presence of a dispensable chromosome.</title>
        <authorList>
            <person name="Zaccaron A.Z."/>
            <person name="Chen L.H."/>
            <person name="Samaras A."/>
            <person name="Stergiopoulos I."/>
        </authorList>
    </citation>
    <scope>NUCLEOTIDE SEQUENCE</scope>
    <source>
        <strain evidence="2">Race5_Kim</strain>
    </source>
</reference>
<keyword evidence="3" id="KW-1185">Reference proteome</keyword>
<reference evidence="2" key="1">
    <citation type="submission" date="2021-12" db="EMBL/GenBank/DDBJ databases">
        <authorList>
            <person name="Zaccaron A."/>
            <person name="Stergiopoulos I."/>
        </authorList>
    </citation>
    <scope>NUCLEOTIDE SEQUENCE</scope>
    <source>
        <strain evidence="2">Race5_Kim</strain>
    </source>
</reference>
<feature type="compositionally biased region" description="Basic and acidic residues" evidence="1">
    <location>
        <begin position="7"/>
        <end position="21"/>
    </location>
</feature>
<organism evidence="2 3">
    <name type="scientific">Passalora fulva</name>
    <name type="common">Tomato leaf mold</name>
    <name type="synonym">Cladosporium fulvum</name>
    <dbReference type="NCBI Taxonomy" id="5499"/>
    <lineage>
        <taxon>Eukaryota</taxon>
        <taxon>Fungi</taxon>
        <taxon>Dikarya</taxon>
        <taxon>Ascomycota</taxon>
        <taxon>Pezizomycotina</taxon>
        <taxon>Dothideomycetes</taxon>
        <taxon>Dothideomycetidae</taxon>
        <taxon>Mycosphaerellales</taxon>
        <taxon>Mycosphaerellaceae</taxon>
        <taxon>Fulvia</taxon>
    </lineage>
</organism>
<dbReference type="KEGG" id="ffu:CLAFUR5_00031"/>
<dbReference type="RefSeq" id="XP_047757228.1">
    <property type="nucleotide sequence ID" value="XM_047899179.1"/>
</dbReference>
<name>A0A9Q8L8L0_PASFU</name>
<sequence>MSQDQVEDPKIQFRNVPEGRGKLFPLRSEQSTQSPSSESTPLCFGTRNCSSCVGLFLPLPNQGCAYVAHINAWVLSTDDKGKEGYDRIPSLSEGNRFRAEVLRKFQSVFAKHSWVIADIDAAGVTLVCPKLYDGGSWDYSTGWYVVDAIRDLLARPPGLQCDSLAHGFVFDPVDGEMENLPISGSRQDSFSTKIWVQKADGLEWEYGVVDEVEGLDDWEIQAERP</sequence>
<dbReference type="AlphaFoldDB" id="A0A9Q8L8L0"/>
<dbReference type="EMBL" id="CP090163">
    <property type="protein sequence ID" value="UJO12862.1"/>
    <property type="molecule type" value="Genomic_DNA"/>
</dbReference>
<accession>A0A9Q8L8L0</accession>
<evidence type="ECO:0000256" key="1">
    <source>
        <dbReference type="SAM" id="MobiDB-lite"/>
    </source>
</evidence>
<evidence type="ECO:0000313" key="2">
    <source>
        <dbReference type="EMBL" id="UJO12862.1"/>
    </source>
</evidence>
<proteinExistence type="predicted"/>
<evidence type="ECO:0000313" key="3">
    <source>
        <dbReference type="Proteomes" id="UP000756132"/>
    </source>
</evidence>
<protein>
    <submittedName>
        <fullName evidence="2">Uncharacterized protein</fullName>
    </submittedName>
</protein>
<gene>
    <name evidence="2" type="ORF">CLAFUR5_00031</name>
</gene>
<dbReference type="GeneID" id="71979909"/>
<feature type="compositionally biased region" description="Low complexity" evidence="1">
    <location>
        <begin position="28"/>
        <end position="40"/>
    </location>
</feature>
<dbReference type="OrthoDB" id="3649979at2759"/>
<feature type="region of interest" description="Disordered" evidence="1">
    <location>
        <begin position="1"/>
        <end position="40"/>
    </location>
</feature>